<accession>A0A4Y2KE58</accession>
<dbReference type="EMBL" id="BGPR01004442">
    <property type="protein sequence ID" value="GBM99712.1"/>
    <property type="molecule type" value="Genomic_DNA"/>
</dbReference>
<keyword evidence="3" id="KW-1185">Reference proteome</keyword>
<evidence type="ECO:0000313" key="3">
    <source>
        <dbReference type="Proteomes" id="UP000499080"/>
    </source>
</evidence>
<sequence length="155" mass="17064">MIGQVLSVFASFWIFSAIAAPMEMEEGGMMAVENLTQSCLGNLLPEELKTHYNTCMETIGEEMDKVEELLLCVLKANGLVPDSEEEPLPTFPMPENAEAESKVEPFVMAHQECIGTEEVAKGKAAMLVSCLMEKLKMKCVPMSEEETVETPAVEK</sequence>
<organism evidence="2 3">
    <name type="scientific">Araneus ventricosus</name>
    <name type="common">Orbweaver spider</name>
    <name type="synonym">Epeira ventricosa</name>
    <dbReference type="NCBI Taxonomy" id="182803"/>
    <lineage>
        <taxon>Eukaryota</taxon>
        <taxon>Metazoa</taxon>
        <taxon>Ecdysozoa</taxon>
        <taxon>Arthropoda</taxon>
        <taxon>Chelicerata</taxon>
        <taxon>Arachnida</taxon>
        <taxon>Araneae</taxon>
        <taxon>Araneomorphae</taxon>
        <taxon>Entelegynae</taxon>
        <taxon>Araneoidea</taxon>
        <taxon>Araneidae</taxon>
        <taxon>Araneus</taxon>
    </lineage>
</organism>
<protein>
    <submittedName>
        <fullName evidence="2">Uncharacterized protein</fullName>
    </submittedName>
</protein>
<dbReference type="OrthoDB" id="10467003at2759"/>
<feature type="chain" id="PRO_5021367829" evidence="1">
    <location>
        <begin position="20"/>
        <end position="155"/>
    </location>
</feature>
<keyword evidence="1" id="KW-0732">Signal</keyword>
<dbReference type="Proteomes" id="UP000499080">
    <property type="component" value="Unassembled WGS sequence"/>
</dbReference>
<name>A0A4Y2KE58_ARAVE</name>
<evidence type="ECO:0000313" key="2">
    <source>
        <dbReference type="EMBL" id="GBM99712.1"/>
    </source>
</evidence>
<proteinExistence type="predicted"/>
<evidence type="ECO:0000256" key="1">
    <source>
        <dbReference type="SAM" id="SignalP"/>
    </source>
</evidence>
<feature type="signal peptide" evidence="1">
    <location>
        <begin position="1"/>
        <end position="19"/>
    </location>
</feature>
<gene>
    <name evidence="2" type="ORF">AVEN_188197_1</name>
</gene>
<dbReference type="AlphaFoldDB" id="A0A4Y2KE58"/>
<reference evidence="2 3" key="1">
    <citation type="journal article" date="2019" name="Sci. Rep.">
        <title>Orb-weaving spider Araneus ventricosus genome elucidates the spidroin gene catalogue.</title>
        <authorList>
            <person name="Kono N."/>
            <person name="Nakamura H."/>
            <person name="Ohtoshi R."/>
            <person name="Moran D.A.P."/>
            <person name="Shinohara A."/>
            <person name="Yoshida Y."/>
            <person name="Fujiwara M."/>
            <person name="Mori M."/>
            <person name="Tomita M."/>
            <person name="Arakawa K."/>
        </authorList>
    </citation>
    <scope>NUCLEOTIDE SEQUENCE [LARGE SCALE GENOMIC DNA]</scope>
</reference>
<comment type="caution">
    <text evidence="2">The sequence shown here is derived from an EMBL/GenBank/DDBJ whole genome shotgun (WGS) entry which is preliminary data.</text>
</comment>